<dbReference type="AlphaFoldDB" id="A0A371EDP2"/>
<keyword evidence="3" id="KW-1185">Reference proteome</keyword>
<feature type="transmembrane region" description="Helical" evidence="1">
    <location>
        <begin position="181"/>
        <end position="202"/>
    </location>
</feature>
<evidence type="ECO:0000256" key="1">
    <source>
        <dbReference type="SAM" id="Phobius"/>
    </source>
</evidence>
<proteinExistence type="predicted"/>
<feature type="transmembrane region" description="Helical" evidence="1">
    <location>
        <begin position="102"/>
        <end position="124"/>
    </location>
</feature>
<dbReference type="Proteomes" id="UP000257109">
    <property type="component" value="Unassembled WGS sequence"/>
</dbReference>
<name>A0A371EDP2_MUCPR</name>
<dbReference type="PANTHER" id="PTHR34115:SF16">
    <property type="entry name" value="PROTEIN, PUTATIVE-RELATED"/>
    <property type="match status" value="1"/>
</dbReference>
<protein>
    <submittedName>
        <fullName evidence="2">Uncharacterized protein</fullName>
    </submittedName>
</protein>
<dbReference type="OrthoDB" id="1435705at2759"/>
<sequence>MNVLRDQVHNVLKELKEIHDKFLKLLIALVAATNTDTGNSLFRKQHKLMMSLILIIVLYSFMATVGTILEIRKINLVPIITCAMLVLGSVVAVLALCFISTTLAWITLAMWVGMFTMVAHDYGVPQRIKNWIKELITRDQVHNVFRELKEIHDKFLTLLIALVVATNTNTGISMFTKQHKLMMSLVLIIVLYSFVATVGTILQIHNTNLLPIITCVMLFRFWL</sequence>
<feature type="transmembrane region" description="Helical" evidence="1">
    <location>
        <begin position="48"/>
        <end position="69"/>
    </location>
</feature>
<accession>A0A371EDP2</accession>
<gene>
    <name evidence="2" type="ORF">CR513_57314</name>
</gene>
<keyword evidence="1" id="KW-0472">Membrane</keyword>
<reference evidence="2" key="1">
    <citation type="submission" date="2018-05" db="EMBL/GenBank/DDBJ databases">
        <title>Draft genome of Mucuna pruriens seed.</title>
        <authorList>
            <person name="Nnadi N.E."/>
            <person name="Vos R."/>
            <person name="Hasami M.H."/>
            <person name="Devisetty U.K."/>
            <person name="Aguiy J.C."/>
        </authorList>
    </citation>
    <scope>NUCLEOTIDE SEQUENCE [LARGE SCALE GENOMIC DNA]</scope>
    <source>
        <strain evidence="2">JCA_2017</strain>
    </source>
</reference>
<feature type="transmembrane region" description="Helical" evidence="1">
    <location>
        <begin position="76"/>
        <end position="96"/>
    </location>
</feature>
<dbReference type="InterPro" id="IPR053258">
    <property type="entry name" value="Ca-permeable_cation_channel"/>
</dbReference>
<comment type="caution">
    <text evidence="2">The sequence shown here is derived from an EMBL/GenBank/DDBJ whole genome shotgun (WGS) entry which is preliminary data.</text>
</comment>
<evidence type="ECO:0000313" key="3">
    <source>
        <dbReference type="Proteomes" id="UP000257109"/>
    </source>
</evidence>
<feature type="non-terminal residue" evidence="2">
    <location>
        <position position="1"/>
    </location>
</feature>
<dbReference type="EMBL" id="QJKJ01014517">
    <property type="protein sequence ID" value="RDX64160.1"/>
    <property type="molecule type" value="Genomic_DNA"/>
</dbReference>
<organism evidence="2 3">
    <name type="scientific">Mucuna pruriens</name>
    <name type="common">Velvet bean</name>
    <name type="synonym">Dolichos pruriens</name>
    <dbReference type="NCBI Taxonomy" id="157652"/>
    <lineage>
        <taxon>Eukaryota</taxon>
        <taxon>Viridiplantae</taxon>
        <taxon>Streptophyta</taxon>
        <taxon>Embryophyta</taxon>
        <taxon>Tracheophyta</taxon>
        <taxon>Spermatophyta</taxon>
        <taxon>Magnoliopsida</taxon>
        <taxon>eudicotyledons</taxon>
        <taxon>Gunneridae</taxon>
        <taxon>Pentapetalae</taxon>
        <taxon>rosids</taxon>
        <taxon>fabids</taxon>
        <taxon>Fabales</taxon>
        <taxon>Fabaceae</taxon>
        <taxon>Papilionoideae</taxon>
        <taxon>50 kb inversion clade</taxon>
        <taxon>NPAAA clade</taxon>
        <taxon>indigoferoid/millettioid clade</taxon>
        <taxon>Phaseoleae</taxon>
        <taxon>Mucuna</taxon>
    </lineage>
</organism>
<evidence type="ECO:0000313" key="2">
    <source>
        <dbReference type="EMBL" id="RDX64160.1"/>
    </source>
</evidence>
<keyword evidence="1" id="KW-1133">Transmembrane helix</keyword>
<keyword evidence="1" id="KW-0812">Transmembrane</keyword>
<dbReference type="PANTHER" id="PTHR34115">
    <property type="entry name" value="PROTEIN, PUTATIVE-RELATED"/>
    <property type="match status" value="1"/>
</dbReference>